<evidence type="ECO:0008006" key="3">
    <source>
        <dbReference type="Google" id="ProtNLM"/>
    </source>
</evidence>
<reference evidence="1 2" key="1">
    <citation type="submission" date="2020-05" db="EMBL/GenBank/DDBJ databases">
        <authorList>
            <person name="Khan S.A."/>
            <person name="Jeon C.O."/>
            <person name="Chun B.H."/>
        </authorList>
    </citation>
    <scope>NUCLEOTIDE SEQUENCE [LARGE SCALE GENOMIC DNA]</scope>
    <source>
        <strain evidence="1 2">S1162</strain>
    </source>
</reference>
<dbReference type="CDD" id="cd02219">
    <property type="entry name" value="cupin_YjlB-like"/>
    <property type="match status" value="1"/>
</dbReference>
<protein>
    <recommendedName>
        <fullName evidence="3">Cupin</fullName>
    </recommendedName>
</protein>
<dbReference type="InterPro" id="IPR014710">
    <property type="entry name" value="RmlC-like_jellyroll"/>
</dbReference>
<dbReference type="SUPFAM" id="SSF51182">
    <property type="entry name" value="RmlC-like cupins"/>
    <property type="match status" value="1"/>
</dbReference>
<dbReference type="Gene3D" id="2.60.120.10">
    <property type="entry name" value="Jelly Rolls"/>
    <property type="match status" value="1"/>
</dbReference>
<proteinExistence type="predicted"/>
<organism evidence="1 2">
    <name type="scientific">Mucilaginibacter humi</name>
    <dbReference type="NCBI Taxonomy" id="2732510"/>
    <lineage>
        <taxon>Bacteria</taxon>
        <taxon>Pseudomonadati</taxon>
        <taxon>Bacteroidota</taxon>
        <taxon>Sphingobacteriia</taxon>
        <taxon>Sphingobacteriales</taxon>
        <taxon>Sphingobacteriaceae</taxon>
        <taxon>Mucilaginibacter</taxon>
    </lineage>
</organism>
<gene>
    <name evidence="1" type="ORF">HK413_03345</name>
</gene>
<comment type="caution">
    <text evidence="1">The sequence shown here is derived from an EMBL/GenBank/DDBJ whole genome shotgun (WGS) entry which is preliminary data.</text>
</comment>
<dbReference type="InterPro" id="IPR011051">
    <property type="entry name" value="RmlC_Cupin_sf"/>
</dbReference>
<evidence type="ECO:0000313" key="1">
    <source>
        <dbReference type="EMBL" id="NNU33434.1"/>
    </source>
</evidence>
<dbReference type="Proteomes" id="UP000566071">
    <property type="component" value="Unassembled WGS sequence"/>
</dbReference>
<dbReference type="EMBL" id="JABFCR010000010">
    <property type="protein sequence ID" value="NNU33434.1"/>
    <property type="molecule type" value="Genomic_DNA"/>
</dbReference>
<name>A0ABX1W0Q3_9SPHI</name>
<dbReference type="PANTHER" id="PTHR36448:SF2">
    <property type="entry name" value="CUPIN TYPE-1 DOMAIN-CONTAINING PROTEIN"/>
    <property type="match status" value="1"/>
</dbReference>
<accession>A0ABX1W0Q3</accession>
<keyword evidence="2" id="KW-1185">Reference proteome</keyword>
<evidence type="ECO:0000313" key="2">
    <source>
        <dbReference type="Proteomes" id="UP000566071"/>
    </source>
</evidence>
<dbReference type="RefSeq" id="WP_175269130.1">
    <property type="nucleotide sequence ID" value="NZ_JABFCR010000010.1"/>
</dbReference>
<dbReference type="InterPro" id="IPR047121">
    <property type="entry name" value="YjiB-like"/>
</dbReference>
<dbReference type="PANTHER" id="PTHR36448">
    <property type="entry name" value="BLR7373 PROTEIN"/>
    <property type="match status" value="1"/>
</dbReference>
<sequence>MKIIPTLIKLKDNGTFPNSKFPALHYKGVLDIPLLFPATHVSHIFEKNNWGNSWDAGIFEYHHYHSTVHEVLGVYSGSAKVLLGGDDGEVVLLQKGDILVIPAGVAHKNLG</sequence>